<keyword evidence="1" id="KW-0677">Repeat</keyword>
<evidence type="ECO:0000313" key="3">
    <source>
        <dbReference type="Proteomes" id="UP000009022"/>
    </source>
</evidence>
<dbReference type="PANTHER" id="PTHR22895">
    <property type="entry name" value="ARMADILLO REPEAT-CONTAINING PROTEIN 6"/>
    <property type="match status" value="1"/>
</dbReference>
<evidence type="ECO:0000256" key="1">
    <source>
        <dbReference type="ARBA" id="ARBA00022737"/>
    </source>
</evidence>
<dbReference type="InParanoid" id="B3RSW5"/>
<dbReference type="FunCoup" id="B3RSW5">
    <property type="interactions" value="1735"/>
</dbReference>
<dbReference type="Gene3D" id="1.25.10.10">
    <property type="entry name" value="Leucine-rich Repeat Variant"/>
    <property type="match status" value="2"/>
</dbReference>
<reference evidence="2 3" key="1">
    <citation type="journal article" date="2008" name="Nature">
        <title>The Trichoplax genome and the nature of placozoans.</title>
        <authorList>
            <person name="Srivastava M."/>
            <person name="Begovic E."/>
            <person name="Chapman J."/>
            <person name="Putnam N.H."/>
            <person name="Hellsten U."/>
            <person name="Kawashima T."/>
            <person name="Kuo A."/>
            <person name="Mitros T."/>
            <person name="Salamov A."/>
            <person name="Carpenter M.L."/>
            <person name="Signorovitch A.Y."/>
            <person name="Moreno M.A."/>
            <person name="Kamm K."/>
            <person name="Grimwood J."/>
            <person name="Schmutz J."/>
            <person name="Shapiro H."/>
            <person name="Grigoriev I.V."/>
            <person name="Buss L.W."/>
            <person name="Schierwater B."/>
            <person name="Dellaporta S.L."/>
            <person name="Rokhsar D.S."/>
        </authorList>
    </citation>
    <scope>NUCLEOTIDE SEQUENCE [LARGE SCALE GENOMIC DNA]</scope>
    <source>
        <strain evidence="2 3">Grell-BS-1999</strain>
    </source>
</reference>
<dbReference type="OMA" id="THKQPDL"/>
<dbReference type="HOGENOM" id="CLU_039447_1_0_1"/>
<dbReference type="OrthoDB" id="449062at2759"/>
<keyword evidence="3" id="KW-1185">Reference proteome</keyword>
<dbReference type="InterPro" id="IPR011989">
    <property type="entry name" value="ARM-like"/>
</dbReference>
<dbReference type="SMART" id="SM00185">
    <property type="entry name" value="ARM"/>
    <property type="match status" value="5"/>
</dbReference>
<dbReference type="GeneID" id="6752327"/>
<dbReference type="SUPFAM" id="SSF48371">
    <property type="entry name" value="ARM repeat"/>
    <property type="match status" value="1"/>
</dbReference>
<dbReference type="RefSeq" id="XP_002110591.1">
    <property type="nucleotide sequence ID" value="XM_002110555.1"/>
</dbReference>
<dbReference type="InterPro" id="IPR016024">
    <property type="entry name" value="ARM-type_fold"/>
</dbReference>
<protein>
    <recommendedName>
        <fullName evidence="4">Armadillo repeat-containing protein 6</fullName>
    </recommendedName>
</protein>
<dbReference type="AlphaFoldDB" id="B3RSW5"/>
<dbReference type="PhylomeDB" id="B3RSW5"/>
<accession>B3RSW5</accession>
<dbReference type="STRING" id="10228.B3RSW5"/>
<dbReference type="EMBL" id="DS985243">
    <property type="protein sequence ID" value="EDV26595.1"/>
    <property type="molecule type" value="Genomic_DNA"/>
</dbReference>
<dbReference type="InterPro" id="IPR000225">
    <property type="entry name" value="Armadillo"/>
</dbReference>
<organism evidence="2 3">
    <name type="scientific">Trichoplax adhaerens</name>
    <name type="common">Trichoplax reptans</name>
    <dbReference type="NCBI Taxonomy" id="10228"/>
    <lineage>
        <taxon>Eukaryota</taxon>
        <taxon>Metazoa</taxon>
        <taxon>Placozoa</taxon>
        <taxon>Uniplacotomia</taxon>
        <taxon>Trichoplacea</taxon>
        <taxon>Trichoplacidae</taxon>
        <taxon>Trichoplax</taxon>
    </lineage>
</organism>
<evidence type="ECO:0000313" key="2">
    <source>
        <dbReference type="EMBL" id="EDV26595.1"/>
    </source>
</evidence>
<gene>
    <name evidence="2" type="ORF">TRIADDRAFT_54752</name>
</gene>
<dbReference type="PANTHER" id="PTHR22895:SF0">
    <property type="entry name" value="ARMADILLO REPEAT-CONTAINING PROTEIN 6"/>
    <property type="match status" value="1"/>
</dbReference>
<evidence type="ECO:0008006" key="4">
    <source>
        <dbReference type="Google" id="ProtNLM"/>
    </source>
</evidence>
<proteinExistence type="predicted"/>
<name>B3RSW5_TRIAD</name>
<dbReference type="eggNOG" id="KOG4199">
    <property type="taxonomic scope" value="Eukaryota"/>
</dbReference>
<dbReference type="KEGG" id="tad:TRIADDRAFT_54752"/>
<dbReference type="Proteomes" id="UP000009022">
    <property type="component" value="Unassembled WGS sequence"/>
</dbReference>
<sequence length="471" mass="52216">MATKRITQETFDAVVKENIDDFEMDAEEAVEDAIKQFESQGVNLSNIIKQAATASDDQQSGSEARHPILTALQRIQDSLNNQLQEKNDEKLQDACKLFQEQSCQGAAYRNVAAANGAYSIMYKLCQSVINNPSSLSIALRTMASLIDGQPDLMDNVGIQLIMEILKMHFNDSLIQQTGINVVRLACIMHESNRQKFVSCDLIEHLISVLRHFTAQIAVIKEACSTLRTLTLDDDIRVPFGKAHEHAKMIASECNGLELLIEVIKLHYQDTTIYCEICSTIAKLAVRNEYCQQVVDLGGLKLVTQALAERMDESMIAARSCFLLRAISGNDDVKIAIVNSSCVSLIIAAMDRHPKHMHIAEQACAVFASLALRHPQHCAEIISCGGADFILKAMKIHEDVESVQKQGCLAIRNIVARSREYCNTFLEAGAEAIIRQARRKHKSCDDEAKAALRDLECAVQLKELWTGLPTNG</sequence>
<dbReference type="CTD" id="6752327"/>